<name>A0A4T0IQ68_WALIC</name>
<organism evidence="2 3">
    <name type="scientific">Wallemia ichthyophaga</name>
    <dbReference type="NCBI Taxonomy" id="245174"/>
    <lineage>
        <taxon>Eukaryota</taxon>
        <taxon>Fungi</taxon>
        <taxon>Dikarya</taxon>
        <taxon>Basidiomycota</taxon>
        <taxon>Wallemiomycotina</taxon>
        <taxon>Wallemiomycetes</taxon>
        <taxon>Wallemiales</taxon>
        <taxon>Wallemiaceae</taxon>
        <taxon>Wallemia</taxon>
    </lineage>
</organism>
<evidence type="ECO:0000256" key="1">
    <source>
        <dbReference type="SAM" id="MobiDB-lite"/>
    </source>
</evidence>
<dbReference type="PANTHER" id="PTHR14303">
    <property type="entry name" value="DNA POLYMERASE DELTA SUBUNIT 4"/>
    <property type="match status" value="1"/>
</dbReference>
<dbReference type="Proteomes" id="UP000310689">
    <property type="component" value="Unassembled WGS sequence"/>
</dbReference>
<evidence type="ECO:0008006" key="4">
    <source>
        <dbReference type="Google" id="ProtNLM"/>
    </source>
</evidence>
<dbReference type="EMBL" id="SPOI01000215">
    <property type="protein sequence ID" value="TIB32040.1"/>
    <property type="molecule type" value="Genomic_DNA"/>
</dbReference>
<accession>A0A4T0IQ68</accession>
<dbReference type="Pfam" id="PF04081">
    <property type="entry name" value="DNA_pol_delta_4"/>
    <property type="match status" value="1"/>
</dbReference>
<gene>
    <name evidence="2" type="ORF">E3P86_03221</name>
</gene>
<feature type="region of interest" description="Disordered" evidence="1">
    <location>
        <begin position="1"/>
        <end position="42"/>
    </location>
</feature>
<dbReference type="AlphaFoldDB" id="A0A4T0IQ68"/>
<dbReference type="PANTHER" id="PTHR14303:SF0">
    <property type="entry name" value="DNA POLYMERASE DELTA SUBUNIT 4"/>
    <property type="match status" value="1"/>
</dbReference>
<feature type="compositionally biased region" description="Low complexity" evidence="1">
    <location>
        <begin position="20"/>
        <end position="35"/>
    </location>
</feature>
<dbReference type="GO" id="GO:0043625">
    <property type="term" value="C:delta DNA polymerase complex"/>
    <property type="evidence" value="ECO:0007669"/>
    <property type="project" value="TreeGrafter"/>
</dbReference>
<reference evidence="2 3" key="1">
    <citation type="submission" date="2019-03" db="EMBL/GenBank/DDBJ databases">
        <title>Sequencing 23 genomes of Wallemia ichthyophaga.</title>
        <authorList>
            <person name="Gostincar C."/>
        </authorList>
    </citation>
    <scope>NUCLEOTIDE SEQUENCE [LARGE SCALE GENOMIC DNA]</scope>
    <source>
        <strain evidence="2 3">EXF-6200</strain>
    </source>
</reference>
<evidence type="ECO:0000313" key="3">
    <source>
        <dbReference type="Proteomes" id="UP000310689"/>
    </source>
</evidence>
<dbReference type="InterPro" id="IPR007218">
    <property type="entry name" value="DNA_pol_delta_4"/>
</dbReference>
<protein>
    <recommendedName>
        <fullName evidence="4">DNA polymerase delta subunit 4</fullName>
    </recommendedName>
</protein>
<dbReference type="GO" id="GO:0000731">
    <property type="term" value="P:DNA synthesis involved in DNA repair"/>
    <property type="evidence" value="ECO:0007669"/>
    <property type="project" value="InterPro"/>
</dbReference>
<feature type="compositionally biased region" description="Basic residues" evidence="1">
    <location>
        <begin position="1"/>
        <end position="19"/>
    </location>
</feature>
<comment type="caution">
    <text evidence="2">The sequence shown here is derived from an EMBL/GenBank/DDBJ whole genome shotgun (WGS) entry which is preliminary data.</text>
</comment>
<dbReference type="GO" id="GO:0006261">
    <property type="term" value="P:DNA-templated DNA replication"/>
    <property type="evidence" value="ECO:0007669"/>
    <property type="project" value="TreeGrafter"/>
</dbReference>
<evidence type="ECO:0000313" key="2">
    <source>
        <dbReference type="EMBL" id="TIB32040.1"/>
    </source>
</evidence>
<proteinExistence type="predicted"/>
<dbReference type="GO" id="GO:0003887">
    <property type="term" value="F:DNA-directed DNA polymerase activity"/>
    <property type="evidence" value="ECO:0007669"/>
    <property type="project" value="TreeGrafter"/>
</dbReference>
<sequence length="149" mass="17070">MPKAASAKHKSSIKSHFKAAKGATAKTSKSSPSKPYKQETDVVEINDQEDSDLNENSNEWNNLHSWAMQRMDFNEPLHSTNKTKVDIILRVFDNCYEYGPCVGLTRLDRFHRAQSLDMDPPEQIKDILNTTKAHNIPRIRECIFHNTDV</sequence>